<dbReference type="PANTHER" id="PTHR48100">
    <property type="entry name" value="BROAD-SPECIFICITY PHOSPHATASE YOR283W-RELATED"/>
    <property type="match status" value="1"/>
</dbReference>
<dbReference type="GO" id="GO:0005737">
    <property type="term" value="C:cytoplasm"/>
    <property type="evidence" value="ECO:0007669"/>
    <property type="project" value="TreeGrafter"/>
</dbReference>
<comment type="caution">
    <text evidence="2">The sequence shown here is derived from an EMBL/GenBank/DDBJ whole genome shotgun (WGS) entry which is preliminary data.</text>
</comment>
<gene>
    <name evidence="2" type="ORF">IF1G_06404</name>
</gene>
<dbReference type="Pfam" id="PF00300">
    <property type="entry name" value="His_Phos_1"/>
    <property type="match status" value="1"/>
</dbReference>
<evidence type="ECO:0000313" key="3">
    <source>
        <dbReference type="Proteomes" id="UP000315783"/>
    </source>
</evidence>
<dbReference type="InterPro" id="IPR013078">
    <property type="entry name" value="His_Pase_superF_clade-1"/>
</dbReference>
<keyword evidence="1" id="KW-0732">Signal</keyword>
<dbReference type="SMART" id="SM00855">
    <property type="entry name" value="PGAM"/>
    <property type="match status" value="1"/>
</dbReference>
<dbReference type="PANTHER" id="PTHR48100:SF32">
    <property type="entry name" value="ANCHORED PROTEIN, PUTATIVE (AFU_ORTHOLOGUE AFUA_1G10590)-RELATED"/>
    <property type="match status" value="1"/>
</dbReference>
<reference evidence="2 3" key="1">
    <citation type="journal article" date="2019" name="Appl. Microbiol. Biotechnol.">
        <title>Genome sequence of Isaria javanica and comparative genome analysis insights into family S53 peptidase evolution in fungal entomopathogens.</title>
        <authorList>
            <person name="Lin R."/>
            <person name="Zhang X."/>
            <person name="Xin B."/>
            <person name="Zou M."/>
            <person name="Gao Y."/>
            <person name="Qin F."/>
            <person name="Hu Q."/>
            <person name="Xie B."/>
            <person name="Cheng X."/>
        </authorList>
    </citation>
    <scope>NUCLEOTIDE SEQUENCE [LARGE SCALE GENOMIC DNA]</scope>
    <source>
        <strain evidence="2 3">IJ1G</strain>
    </source>
</reference>
<sequence>MTMLAHYQLLFLLFSCGYLYSPAALAVSLDAARFNPGDDATSEMKIAHLHTLLAWTPAALANWPEAAGKSIRYTSVPGYFVQDDPATDPSTFDYAEHNLGLIERSYPTDRSYNNDAPKTQWQRFARWVNHLNKSCRKDSSVRYKVLVMGRHGQGYHNAAESFYGTPAWNCYWAELDGNGTSIWADPKLTPQGLSEASKANAFYKTRFEEHGMPYFQSYYSSPLTRCIQTAQGTFASLDLPAARPFAPVIKELFRESMTIHTCDHRSNKTYIRSIAPQFSFEEGFTEEDELWRGKQGEGETSDGQRARNKIVLDDVFTNDANTWISITSHSGEIASLLAVLDHRKFGLQTGQIIPVLVKAEIIDRPTTTSTIVSFTPEATYFTFVRPHRAVDFEGIVEPPFHIQGDWCIGFVCKVIGNRLQQSCKAQNRILRPGEDPSLAGLWATYWLYLHKHLRLINKIVGEKVSPARMVIAPLMDLMSFDLLAQGIFWQLHMKGLFAYLENIGGIKFILSLPRLPHKFASLMHRAITSNTTSPANGQVTGHHHYTDKQLKHVLDSDISSDMPCPTELFIALAHTSVVRHRAASTEPEPGEELHVMARKVLSAIDGFDPEAWAKENEFASKDITLLMGRLYHAAVRLFSTLTMPRAAVLAAYPRQACYESLRKSQRLELLGLIQQGLGTFDFSHALGWPMVVAGVASGTSHEARNEADYADALKIQDMVDAYYTRAWMYPISDISVFIILGKLRSFWRSGKTEWDECFYEPTAC</sequence>
<dbReference type="SUPFAM" id="SSF53254">
    <property type="entry name" value="Phosphoglycerate mutase-like"/>
    <property type="match status" value="1"/>
</dbReference>
<organism evidence="2 3">
    <name type="scientific">Cordyceps javanica</name>
    <dbReference type="NCBI Taxonomy" id="43265"/>
    <lineage>
        <taxon>Eukaryota</taxon>
        <taxon>Fungi</taxon>
        <taxon>Dikarya</taxon>
        <taxon>Ascomycota</taxon>
        <taxon>Pezizomycotina</taxon>
        <taxon>Sordariomycetes</taxon>
        <taxon>Hypocreomycetidae</taxon>
        <taxon>Hypocreales</taxon>
        <taxon>Cordycipitaceae</taxon>
        <taxon>Cordyceps</taxon>
    </lineage>
</organism>
<evidence type="ECO:0000313" key="2">
    <source>
        <dbReference type="EMBL" id="TQV95417.1"/>
    </source>
</evidence>
<proteinExistence type="predicted"/>
<feature type="signal peptide" evidence="1">
    <location>
        <begin position="1"/>
        <end position="26"/>
    </location>
</feature>
<dbReference type="Proteomes" id="UP000315783">
    <property type="component" value="Unassembled WGS sequence"/>
</dbReference>
<feature type="chain" id="PRO_5022158787" evidence="1">
    <location>
        <begin position="27"/>
        <end position="764"/>
    </location>
</feature>
<dbReference type="EMBL" id="SPUK01000008">
    <property type="protein sequence ID" value="TQV95417.1"/>
    <property type="molecule type" value="Genomic_DNA"/>
</dbReference>
<dbReference type="InterPro" id="IPR029033">
    <property type="entry name" value="His_PPase_superfam"/>
</dbReference>
<evidence type="ECO:0000256" key="1">
    <source>
        <dbReference type="SAM" id="SignalP"/>
    </source>
</evidence>
<dbReference type="OrthoDB" id="496981at2759"/>
<dbReference type="CDD" id="cd07067">
    <property type="entry name" value="HP_PGM_like"/>
    <property type="match status" value="1"/>
</dbReference>
<dbReference type="Gene3D" id="3.40.50.1240">
    <property type="entry name" value="Phosphoglycerate mutase-like"/>
    <property type="match status" value="1"/>
</dbReference>
<dbReference type="AlphaFoldDB" id="A0A545V146"/>
<keyword evidence="3" id="KW-1185">Reference proteome</keyword>
<dbReference type="InterPro" id="IPR050275">
    <property type="entry name" value="PGM_Phosphatase"/>
</dbReference>
<name>A0A545V146_9HYPO</name>
<protein>
    <submittedName>
        <fullName evidence="2">Phosphoglycerate mutase</fullName>
    </submittedName>
</protein>
<accession>A0A545V146</accession>
<dbReference type="GO" id="GO:0016791">
    <property type="term" value="F:phosphatase activity"/>
    <property type="evidence" value="ECO:0007669"/>
    <property type="project" value="TreeGrafter"/>
</dbReference>